<comment type="caution">
    <text evidence="1">The sequence shown here is derived from an EMBL/GenBank/DDBJ whole genome shotgun (WGS) entry which is preliminary data.</text>
</comment>
<protein>
    <submittedName>
        <fullName evidence="1">Uncharacterized protein</fullName>
    </submittedName>
</protein>
<dbReference type="AlphaFoldDB" id="A0A031LQE5"/>
<dbReference type="STRING" id="1160895.CM19_07125"/>
<reference evidence="1 2" key="1">
    <citation type="submission" date="2014-03" db="EMBL/GenBank/DDBJ databases">
        <title>Draft genome sequence of the novel thermoacidophilic archaea Acidianus copahuensis ALE1 strain, isolated from Copahue volcanic area in Neuquen Argentina.</title>
        <authorList>
            <person name="Urbieta M.S."/>
            <person name="Rascovan N."/>
            <person name="Castro C."/>
            <person name="Revale S."/>
            <person name="Giaveno M.A."/>
            <person name="Vazquez M.P."/>
            <person name="Donati E.R."/>
        </authorList>
    </citation>
    <scope>NUCLEOTIDE SEQUENCE [LARGE SCALE GENOMIC DNA]</scope>
    <source>
        <strain evidence="1 2">ALE1</strain>
    </source>
</reference>
<dbReference type="OrthoDB" id="43398at2157"/>
<gene>
    <name evidence="1" type="ORF">CM19_07125</name>
</gene>
<accession>A0A031LQE5</accession>
<dbReference type="EMBL" id="JFZT01000041">
    <property type="protein sequence ID" value="EZQ06649.1"/>
    <property type="molecule type" value="Genomic_DNA"/>
</dbReference>
<sequence>MDWKFSDPKKEKAPPPNVMCEIDEIAESPEVKRIVGKNTGHGSEIHRFVSEVIIKVYKEKKATLEEVLGTFHMDDNLKEELAREVVRQARMKGII</sequence>
<dbReference type="RefSeq" id="WP_048099693.1">
    <property type="nucleotide sequence ID" value="NZ_JFZT01000041.1"/>
</dbReference>
<keyword evidence="2" id="KW-1185">Reference proteome</keyword>
<evidence type="ECO:0000313" key="1">
    <source>
        <dbReference type="EMBL" id="EZQ06649.1"/>
    </source>
</evidence>
<organism evidence="1 2">
    <name type="scientific">Candidatus Acidianus copahuensis</name>
    <dbReference type="NCBI Taxonomy" id="1160895"/>
    <lineage>
        <taxon>Archaea</taxon>
        <taxon>Thermoproteota</taxon>
        <taxon>Thermoprotei</taxon>
        <taxon>Sulfolobales</taxon>
        <taxon>Sulfolobaceae</taxon>
        <taxon>Acidianus</taxon>
    </lineage>
</organism>
<proteinExistence type="predicted"/>
<evidence type="ECO:0000313" key="2">
    <source>
        <dbReference type="Proteomes" id="UP000024332"/>
    </source>
</evidence>
<name>A0A031LQE5_9CREN</name>
<dbReference type="Proteomes" id="UP000024332">
    <property type="component" value="Unassembled WGS sequence"/>
</dbReference>